<evidence type="ECO:0000256" key="1">
    <source>
        <dbReference type="SAM" id="SignalP"/>
    </source>
</evidence>
<dbReference type="EMBL" id="WNLA01000026">
    <property type="protein sequence ID" value="MTW05583.1"/>
    <property type="molecule type" value="Genomic_DNA"/>
</dbReference>
<feature type="signal peptide" evidence="1">
    <location>
        <begin position="1"/>
        <end position="20"/>
    </location>
</feature>
<keyword evidence="3" id="KW-1185">Reference proteome</keyword>
<dbReference type="AlphaFoldDB" id="A0A6L6Q6V5"/>
<gene>
    <name evidence="2" type="ORF">GM668_26245</name>
</gene>
<evidence type="ECO:0000313" key="2">
    <source>
        <dbReference type="EMBL" id="MTW05583.1"/>
    </source>
</evidence>
<comment type="caution">
    <text evidence="2">The sequence shown here is derived from an EMBL/GenBank/DDBJ whole genome shotgun (WGS) entry which is preliminary data.</text>
</comment>
<dbReference type="Proteomes" id="UP000484015">
    <property type="component" value="Unassembled WGS sequence"/>
</dbReference>
<dbReference type="RefSeq" id="WP_155441932.1">
    <property type="nucleotide sequence ID" value="NZ_WNLA01000026.1"/>
</dbReference>
<dbReference type="OrthoDB" id="8587856at2"/>
<evidence type="ECO:0008006" key="4">
    <source>
        <dbReference type="Google" id="ProtNLM"/>
    </source>
</evidence>
<name>A0A6L6Q6V5_9BURK</name>
<reference evidence="2 3" key="1">
    <citation type="submission" date="2019-11" db="EMBL/GenBank/DDBJ databases">
        <title>Type strains purchased from KCTC, JCM and DSMZ.</title>
        <authorList>
            <person name="Lu H."/>
        </authorList>
    </citation>
    <scope>NUCLEOTIDE SEQUENCE [LARGE SCALE GENOMIC DNA]</scope>
    <source>
        <strain evidence="2 3">KCTC 42409</strain>
    </source>
</reference>
<sequence>MRRYLFLLLSLLCALLPTQAQPPLKSPLVLQAPNDPPHNMLADTRIIGQSTEQVEEMFRRAALPYTIRITPWPRAY</sequence>
<evidence type="ECO:0000313" key="3">
    <source>
        <dbReference type="Proteomes" id="UP000484015"/>
    </source>
</evidence>
<accession>A0A6L6Q6V5</accession>
<keyword evidence="1" id="KW-0732">Signal</keyword>
<feature type="chain" id="PRO_5027065328" description="Transporter substrate-binding domain-containing protein" evidence="1">
    <location>
        <begin position="21"/>
        <end position="76"/>
    </location>
</feature>
<protein>
    <recommendedName>
        <fullName evidence="4">Transporter substrate-binding domain-containing protein</fullName>
    </recommendedName>
</protein>
<organism evidence="2 3">
    <name type="scientific">Pseudoduganella ginsengisoli</name>
    <dbReference type="NCBI Taxonomy" id="1462440"/>
    <lineage>
        <taxon>Bacteria</taxon>
        <taxon>Pseudomonadati</taxon>
        <taxon>Pseudomonadota</taxon>
        <taxon>Betaproteobacteria</taxon>
        <taxon>Burkholderiales</taxon>
        <taxon>Oxalobacteraceae</taxon>
        <taxon>Telluria group</taxon>
        <taxon>Pseudoduganella</taxon>
    </lineage>
</organism>
<proteinExistence type="predicted"/>